<dbReference type="InterPro" id="IPR004640">
    <property type="entry name" value="HscB"/>
</dbReference>
<dbReference type="Gene3D" id="1.20.1280.20">
    <property type="entry name" value="HscB, C-terminal domain"/>
    <property type="match status" value="1"/>
</dbReference>
<proteinExistence type="inferred from homology"/>
<dbReference type="GO" id="GO:0051259">
    <property type="term" value="P:protein complex oligomerization"/>
    <property type="evidence" value="ECO:0007669"/>
    <property type="project" value="InterPro"/>
</dbReference>
<dbReference type="SUPFAM" id="SSF47144">
    <property type="entry name" value="HSC20 (HSCB), C-terminal oligomerisation domain"/>
    <property type="match status" value="1"/>
</dbReference>
<dbReference type="NCBIfam" id="TIGR00714">
    <property type="entry name" value="hscB"/>
    <property type="match status" value="1"/>
</dbReference>
<evidence type="ECO:0000256" key="1">
    <source>
        <dbReference type="ARBA" id="ARBA00010476"/>
    </source>
</evidence>
<dbReference type="GO" id="GO:0044571">
    <property type="term" value="P:[2Fe-2S] cluster assembly"/>
    <property type="evidence" value="ECO:0007669"/>
    <property type="project" value="InterPro"/>
</dbReference>
<dbReference type="InterPro" id="IPR009073">
    <property type="entry name" value="HscB_oligo_C"/>
</dbReference>
<dbReference type="RefSeq" id="WP_145718886.1">
    <property type="nucleotide sequence ID" value="NZ_BAAAFY010000006.1"/>
</dbReference>
<dbReference type="InterPro" id="IPR036869">
    <property type="entry name" value="J_dom_sf"/>
</dbReference>
<dbReference type="AlphaFoldDB" id="A0A562SMX6"/>
<dbReference type="InterPro" id="IPR036386">
    <property type="entry name" value="HscB_C_sf"/>
</dbReference>
<dbReference type="GO" id="GO:0001671">
    <property type="term" value="F:ATPase activator activity"/>
    <property type="evidence" value="ECO:0007669"/>
    <property type="project" value="InterPro"/>
</dbReference>
<dbReference type="Pfam" id="PF07743">
    <property type="entry name" value="HSCB_C"/>
    <property type="match status" value="1"/>
</dbReference>
<gene>
    <name evidence="5" type="ORF">LX66_5216</name>
</gene>
<comment type="caution">
    <text evidence="5">The sequence shown here is derived from an EMBL/GenBank/DDBJ whole genome shotgun (WGS) entry which is preliminary data.</text>
</comment>
<keyword evidence="6" id="KW-1185">Reference proteome</keyword>
<dbReference type="Proteomes" id="UP000316778">
    <property type="component" value="Unassembled WGS sequence"/>
</dbReference>
<evidence type="ECO:0000256" key="2">
    <source>
        <dbReference type="ARBA" id="ARBA00023186"/>
    </source>
</evidence>
<comment type="similarity">
    <text evidence="1">Belongs to the HscB family.</text>
</comment>
<dbReference type="Pfam" id="PF00226">
    <property type="entry name" value="DnaJ"/>
    <property type="match status" value="1"/>
</dbReference>
<dbReference type="SMART" id="SM00271">
    <property type="entry name" value="DnaJ"/>
    <property type="match status" value="1"/>
</dbReference>
<dbReference type="Gene3D" id="1.10.287.110">
    <property type="entry name" value="DnaJ domain"/>
    <property type="match status" value="1"/>
</dbReference>
<evidence type="ECO:0000256" key="3">
    <source>
        <dbReference type="ARBA" id="ARBA00025596"/>
    </source>
</evidence>
<dbReference type="EMBL" id="VLLG01000006">
    <property type="protein sequence ID" value="TWI82639.1"/>
    <property type="molecule type" value="Genomic_DNA"/>
</dbReference>
<sequence>MNYFELLGMPVSLQVDTELLRRRYYALSRQYHPDMHTQAGAAVQAEMLEKSALLNRAFQVLGDGQQLLAYVLELNGLPEDTAPYQLPELFLMEMMDIHEKLLELEYDPEEEAIAALQQQVKEMEQEVCGEVAEMHREYDVTVLPALALYRLKECYYKRKYLLGILDKLATFASRI</sequence>
<dbReference type="PANTHER" id="PTHR14021:SF15">
    <property type="entry name" value="IRON-SULFUR CLUSTER CO-CHAPERONE PROTEIN HSCB"/>
    <property type="match status" value="1"/>
</dbReference>
<dbReference type="SUPFAM" id="SSF46565">
    <property type="entry name" value="Chaperone J-domain"/>
    <property type="match status" value="1"/>
</dbReference>
<organism evidence="5 6">
    <name type="scientific">Chitinophaga japonensis</name>
    <name type="common">Flexibacter japonensis</name>
    <dbReference type="NCBI Taxonomy" id="104662"/>
    <lineage>
        <taxon>Bacteria</taxon>
        <taxon>Pseudomonadati</taxon>
        <taxon>Bacteroidota</taxon>
        <taxon>Chitinophagia</taxon>
        <taxon>Chitinophagales</taxon>
        <taxon>Chitinophagaceae</taxon>
        <taxon>Chitinophaga</taxon>
    </lineage>
</organism>
<feature type="domain" description="J" evidence="4">
    <location>
        <begin position="2"/>
        <end position="66"/>
    </location>
</feature>
<dbReference type="CDD" id="cd06257">
    <property type="entry name" value="DnaJ"/>
    <property type="match status" value="1"/>
</dbReference>
<dbReference type="PROSITE" id="PS50076">
    <property type="entry name" value="DNAJ_2"/>
    <property type="match status" value="1"/>
</dbReference>
<evidence type="ECO:0000259" key="4">
    <source>
        <dbReference type="PROSITE" id="PS50076"/>
    </source>
</evidence>
<reference evidence="5 6" key="1">
    <citation type="journal article" date="2013" name="Stand. Genomic Sci.">
        <title>Genomic Encyclopedia of Type Strains, Phase I: The one thousand microbial genomes (KMG-I) project.</title>
        <authorList>
            <person name="Kyrpides N.C."/>
            <person name="Woyke T."/>
            <person name="Eisen J.A."/>
            <person name="Garrity G."/>
            <person name="Lilburn T.G."/>
            <person name="Beck B.J."/>
            <person name="Whitman W.B."/>
            <person name="Hugenholtz P."/>
            <person name="Klenk H.P."/>
        </authorList>
    </citation>
    <scope>NUCLEOTIDE SEQUENCE [LARGE SCALE GENOMIC DNA]</scope>
    <source>
        <strain evidence="5 6">DSM 13484</strain>
    </source>
</reference>
<comment type="function">
    <text evidence="3">Co-chaperone involved in the maturation of iron-sulfur cluster-containing proteins. Seems to help targeting proteins to be folded toward HscA.</text>
</comment>
<accession>A0A562SMX6</accession>
<evidence type="ECO:0000313" key="5">
    <source>
        <dbReference type="EMBL" id="TWI82639.1"/>
    </source>
</evidence>
<dbReference type="InterPro" id="IPR001623">
    <property type="entry name" value="DnaJ_domain"/>
</dbReference>
<keyword evidence="2" id="KW-0143">Chaperone</keyword>
<dbReference type="PANTHER" id="PTHR14021">
    <property type="entry name" value="IRON-SULFUR CLUSTER CO-CHAPERONE PROTEIN HSCB"/>
    <property type="match status" value="1"/>
</dbReference>
<evidence type="ECO:0000313" key="6">
    <source>
        <dbReference type="Proteomes" id="UP000316778"/>
    </source>
</evidence>
<name>A0A562SMX6_CHIJA</name>
<protein>
    <submittedName>
        <fullName evidence="5">Molecular chaperone HscB</fullName>
    </submittedName>
</protein>
<dbReference type="GO" id="GO:0051087">
    <property type="term" value="F:protein-folding chaperone binding"/>
    <property type="evidence" value="ECO:0007669"/>
    <property type="project" value="InterPro"/>
</dbReference>
<dbReference type="OrthoDB" id="287587at2"/>